<organism evidence="1 2">
    <name type="scientific">Exophiala aquamarina CBS 119918</name>
    <dbReference type="NCBI Taxonomy" id="1182545"/>
    <lineage>
        <taxon>Eukaryota</taxon>
        <taxon>Fungi</taxon>
        <taxon>Dikarya</taxon>
        <taxon>Ascomycota</taxon>
        <taxon>Pezizomycotina</taxon>
        <taxon>Eurotiomycetes</taxon>
        <taxon>Chaetothyriomycetidae</taxon>
        <taxon>Chaetothyriales</taxon>
        <taxon>Herpotrichiellaceae</taxon>
        <taxon>Exophiala</taxon>
    </lineage>
</organism>
<evidence type="ECO:0000313" key="1">
    <source>
        <dbReference type="EMBL" id="KEF55585.1"/>
    </source>
</evidence>
<dbReference type="STRING" id="1182545.A0A072PJ70"/>
<dbReference type="GeneID" id="25283248"/>
<dbReference type="VEuPathDB" id="FungiDB:A1O9_08335"/>
<reference evidence="1 2" key="1">
    <citation type="submission" date="2013-03" db="EMBL/GenBank/DDBJ databases">
        <title>The Genome Sequence of Exophiala aquamarina CBS 119918.</title>
        <authorList>
            <consortium name="The Broad Institute Genomics Platform"/>
            <person name="Cuomo C."/>
            <person name="de Hoog S."/>
            <person name="Gorbushina A."/>
            <person name="Walker B."/>
            <person name="Young S.K."/>
            <person name="Zeng Q."/>
            <person name="Gargeya S."/>
            <person name="Fitzgerald M."/>
            <person name="Haas B."/>
            <person name="Abouelleil A."/>
            <person name="Allen A.W."/>
            <person name="Alvarado L."/>
            <person name="Arachchi H.M."/>
            <person name="Berlin A.M."/>
            <person name="Chapman S.B."/>
            <person name="Gainer-Dewar J."/>
            <person name="Goldberg J."/>
            <person name="Griggs A."/>
            <person name="Gujja S."/>
            <person name="Hansen M."/>
            <person name="Howarth C."/>
            <person name="Imamovic A."/>
            <person name="Ireland A."/>
            <person name="Larimer J."/>
            <person name="McCowan C."/>
            <person name="Murphy C."/>
            <person name="Pearson M."/>
            <person name="Poon T.W."/>
            <person name="Priest M."/>
            <person name="Roberts A."/>
            <person name="Saif S."/>
            <person name="Shea T."/>
            <person name="Sisk P."/>
            <person name="Sykes S."/>
            <person name="Wortman J."/>
            <person name="Nusbaum C."/>
            <person name="Birren B."/>
        </authorList>
    </citation>
    <scope>NUCLEOTIDE SEQUENCE [LARGE SCALE GENOMIC DNA]</scope>
    <source>
        <strain evidence="1 2">CBS 119918</strain>
    </source>
</reference>
<dbReference type="EMBL" id="AMGV01000007">
    <property type="protein sequence ID" value="KEF55585.1"/>
    <property type="molecule type" value="Genomic_DNA"/>
</dbReference>
<proteinExistence type="predicted"/>
<keyword evidence="2" id="KW-1185">Reference proteome</keyword>
<dbReference type="Proteomes" id="UP000027920">
    <property type="component" value="Unassembled WGS sequence"/>
</dbReference>
<accession>A0A072PJ70</accession>
<sequence length="146" mass="17089">MVVRKEFRAASRLAQGPPFEPVQNTQPDQAFDEILLCHARLYVFADRFDNPELLDITLYKLRRTLAAFKLFDERVPDLFALIRYSYLNTREGDRLRALLIEFAVCMVPELIDHAGWHSFTIEEASFRDELLNKLREVVGVARECVW</sequence>
<comment type="caution">
    <text evidence="1">The sequence shown here is derived from an EMBL/GenBank/DDBJ whole genome shotgun (WGS) entry which is preliminary data.</text>
</comment>
<dbReference type="OrthoDB" id="4173637at2759"/>
<dbReference type="AlphaFoldDB" id="A0A072PJ70"/>
<dbReference type="HOGENOM" id="CLU_1777441_0_0_1"/>
<protein>
    <submittedName>
        <fullName evidence="1">Uncharacterized protein</fullName>
    </submittedName>
</protein>
<gene>
    <name evidence="1" type="ORF">A1O9_08335</name>
</gene>
<name>A0A072PJ70_9EURO</name>
<dbReference type="RefSeq" id="XP_013258175.1">
    <property type="nucleotide sequence ID" value="XM_013402721.1"/>
</dbReference>
<evidence type="ECO:0000313" key="2">
    <source>
        <dbReference type="Proteomes" id="UP000027920"/>
    </source>
</evidence>